<protein>
    <submittedName>
        <fullName evidence="1">Uncharacterized protein</fullName>
    </submittedName>
</protein>
<organism evidence="1">
    <name type="scientific">Alectorobius mimon</name>
    <dbReference type="NCBI Taxonomy" id="360319"/>
    <lineage>
        <taxon>Eukaryota</taxon>
        <taxon>Metazoa</taxon>
        <taxon>Ecdysozoa</taxon>
        <taxon>Arthropoda</taxon>
        <taxon>Chelicerata</taxon>
        <taxon>Arachnida</taxon>
        <taxon>Acari</taxon>
        <taxon>Parasitiformes</taxon>
        <taxon>Ixodida</taxon>
        <taxon>Ixodoidea</taxon>
        <taxon>Argasidae</taxon>
        <taxon>Ornithodorinae</taxon>
        <taxon>Alectorobius</taxon>
    </lineage>
</organism>
<dbReference type="EMBL" id="GEIB01001438">
    <property type="protein sequence ID" value="JAR86802.1"/>
    <property type="molecule type" value="Transcribed_RNA"/>
</dbReference>
<accession>A0A147B8R3</accession>
<name>A0A147B8R3_9ACAR</name>
<evidence type="ECO:0000313" key="1">
    <source>
        <dbReference type="EMBL" id="JAR86802.1"/>
    </source>
</evidence>
<reference evidence="1" key="1">
    <citation type="submission" date="2016-03" db="EMBL/GenBank/DDBJ databases">
        <title>Gut transcriptome analysis on engorged females of Ornithodoros mimon (Acari: Argasidae) and phylogenetic inferences of soft ticks.</title>
        <authorList>
            <person name="Landulfo G.A."/>
            <person name="Giovanni D."/>
            <person name="Carvalho E."/>
            <person name="Junqueira-de-Azevedo I."/>
            <person name="Patane J."/>
            <person name="Mendoca R."/>
            <person name="Barros-Battesti D."/>
        </authorList>
    </citation>
    <scope>NUCLEOTIDE SEQUENCE</scope>
    <source>
        <strain evidence="1">Females</strain>
        <tissue evidence="1">Gut</tissue>
    </source>
</reference>
<sequence length="318" mass="35788">GDSKYVGYGQLTMIPKSYALSAGYEWANSKKIAGAISIKTPVDQILLDASLATPYRGFESGEVSLAVGRKNEKRTFSATYKDRDNRSYQMQYTLSYYHPLNFNLDGSINTPIPGIESLGLRVLQQSSRSRFVTSIDAASGRKDKITLNVDHDRRENKGTISLSSSFPEVRSMRIAYILNRYNMDGEVTLNEKRIVKAVGSANYIRNLQKHNCNMMIDVPALKMSTEIRYKPIPQGVELSGVVNTVKRSVNFNTLYQGNQGNFVNAASLKWGQGRGQEVSYDIRSTESQRRDLKSTDVVYKANFPLRSFELRSSKSERQ</sequence>
<feature type="non-terminal residue" evidence="1">
    <location>
        <position position="318"/>
    </location>
</feature>
<feature type="non-terminal residue" evidence="1">
    <location>
        <position position="1"/>
    </location>
</feature>
<dbReference type="AlphaFoldDB" id="A0A147B8R3"/>
<proteinExistence type="predicted"/>